<reference evidence="3" key="1">
    <citation type="journal article" date="2010" name="PLoS Negl. Trop. Dis.">
        <title>The genome sequence of Trypanosoma brucei gambiense, causative agent of chronic human african trypanosomiasis.</title>
        <authorList>
            <person name="Jackson A.P."/>
            <person name="Sanders M."/>
            <person name="Berry A."/>
            <person name="McQuillan J."/>
            <person name="Aslett M.A."/>
            <person name="Quail M.A."/>
            <person name="Chukualim B."/>
            <person name="Capewell P."/>
            <person name="MacLeod A."/>
            <person name="Melville S.E."/>
            <person name="Gibson W."/>
            <person name="Barry J.D."/>
            <person name="Berriman M."/>
            <person name="Hertz-Fowler C."/>
        </authorList>
    </citation>
    <scope>NUCLEOTIDE SEQUENCE [LARGE SCALE GENOMIC DNA]</scope>
    <source>
        <strain evidence="3">MHOM/CI/86/DAL972</strain>
    </source>
</reference>
<evidence type="ECO:0000256" key="1">
    <source>
        <dbReference type="SAM" id="Phobius"/>
    </source>
</evidence>
<keyword evidence="1" id="KW-0812">Transmembrane</keyword>
<gene>
    <name evidence="2" type="ORF">TbgDal_X18160</name>
</gene>
<dbReference type="AlphaFoldDB" id="D0A0F5"/>
<keyword evidence="1" id="KW-0472">Membrane</keyword>
<dbReference type="Proteomes" id="UP000002316">
    <property type="component" value="Chromosome 10"/>
</dbReference>
<proteinExistence type="predicted"/>
<organism evidence="2 3">
    <name type="scientific">Trypanosoma brucei gambiense (strain MHOM/CI/86/DAL972)</name>
    <dbReference type="NCBI Taxonomy" id="679716"/>
    <lineage>
        <taxon>Eukaryota</taxon>
        <taxon>Discoba</taxon>
        <taxon>Euglenozoa</taxon>
        <taxon>Kinetoplastea</taxon>
        <taxon>Metakinetoplastina</taxon>
        <taxon>Trypanosomatida</taxon>
        <taxon>Trypanosomatidae</taxon>
        <taxon>Trypanosoma</taxon>
    </lineage>
</organism>
<sequence length="112" mass="13350">MRKMKRRRENTRVSFAVVTYASHTLPPYSLSPSICLNCTAVCLLLFFSHLSERHGYCYDILIFLSPYCFLFSFFFFYFLLLCIKVYVYITVKRESMRCYHCSSFTSLIRKTP</sequence>
<dbReference type="EMBL" id="FN554973">
    <property type="protein sequence ID" value="CBH16713.1"/>
    <property type="molecule type" value="Genomic_DNA"/>
</dbReference>
<name>D0A0F5_TRYB9</name>
<dbReference type="RefSeq" id="XP_011778977.1">
    <property type="nucleotide sequence ID" value="XM_011780675.1"/>
</dbReference>
<protein>
    <submittedName>
        <fullName evidence="2">Uncharacterized protein</fullName>
    </submittedName>
</protein>
<evidence type="ECO:0000313" key="2">
    <source>
        <dbReference type="EMBL" id="CBH16713.1"/>
    </source>
</evidence>
<dbReference type="KEGG" id="tbg:TbgDal_X18160"/>
<evidence type="ECO:0000313" key="3">
    <source>
        <dbReference type="Proteomes" id="UP000002316"/>
    </source>
</evidence>
<keyword evidence="1" id="KW-1133">Transmembrane helix</keyword>
<dbReference type="GeneID" id="23865061"/>
<accession>D0A0F5</accession>
<feature type="transmembrane region" description="Helical" evidence="1">
    <location>
        <begin position="60"/>
        <end position="87"/>
    </location>
</feature>
<feature type="transmembrane region" description="Helical" evidence="1">
    <location>
        <begin position="30"/>
        <end position="48"/>
    </location>
</feature>